<keyword evidence="3 10" id="KW-0997">Cell inner membrane</keyword>
<evidence type="ECO:0000256" key="5">
    <source>
        <dbReference type="ARBA" id="ARBA00022723"/>
    </source>
</evidence>
<proteinExistence type="inferred from homology"/>
<keyword evidence="8 10" id="KW-0472">Membrane</keyword>
<dbReference type="EC" id="3.6.1.54" evidence="10"/>
<dbReference type="Proteomes" id="UP000617041">
    <property type="component" value="Unassembled WGS sequence"/>
</dbReference>
<dbReference type="SUPFAM" id="SSF56300">
    <property type="entry name" value="Metallo-dependent phosphatases"/>
    <property type="match status" value="1"/>
</dbReference>
<dbReference type="Pfam" id="PF00149">
    <property type="entry name" value="Metallophos"/>
    <property type="match status" value="1"/>
</dbReference>
<keyword evidence="5 10" id="KW-0479">Metal-binding</keyword>
<protein>
    <recommendedName>
        <fullName evidence="10">UDP-2,3-diacylglucosamine hydrolase</fullName>
        <ecNumber evidence="10">3.6.1.54</ecNumber>
    </recommendedName>
    <alternativeName>
        <fullName evidence="10">UDP-2,3-diacylglucosamine diphosphatase</fullName>
    </alternativeName>
</protein>
<dbReference type="AlphaFoldDB" id="A0A934Q283"/>
<dbReference type="GO" id="GO:0019897">
    <property type="term" value="C:extrinsic component of plasma membrane"/>
    <property type="evidence" value="ECO:0007669"/>
    <property type="project" value="UniProtKB-UniRule"/>
</dbReference>
<keyword evidence="9 10" id="KW-0464">Manganese</keyword>
<dbReference type="GO" id="GO:0005737">
    <property type="term" value="C:cytoplasm"/>
    <property type="evidence" value="ECO:0007669"/>
    <property type="project" value="InterPro"/>
</dbReference>
<comment type="cofactor">
    <cofactor evidence="10">
        <name>Mn(2+)</name>
        <dbReference type="ChEBI" id="CHEBI:29035"/>
    </cofactor>
    <text evidence="10">Binds 2 Mn(2+) ions per subunit in a binuclear metal center.</text>
</comment>
<feature type="binding site" evidence="10">
    <location>
        <position position="178"/>
    </location>
    <ligand>
        <name>substrate</name>
    </ligand>
</feature>
<evidence type="ECO:0000313" key="13">
    <source>
        <dbReference type="Proteomes" id="UP000617041"/>
    </source>
</evidence>
<evidence type="ECO:0000259" key="11">
    <source>
        <dbReference type="Pfam" id="PF00149"/>
    </source>
</evidence>
<dbReference type="PANTHER" id="PTHR34990">
    <property type="entry name" value="UDP-2,3-DIACYLGLUCOSAMINE HYDROLASE-RELATED"/>
    <property type="match status" value="1"/>
</dbReference>
<comment type="catalytic activity">
    <reaction evidence="10">
        <text>UDP-2-N,3-O-bis[(3R)-3-hydroxytetradecanoyl]-alpha-D-glucosamine + H2O = 2-N,3-O-bis[(3R)-3-hydroxytetradecanoyl]-alpha-D-glucosaminyl 1-phosphate + UMP + 2 H(+)</text>
        <dbReference type="Rhea" id="RHEA:25213"/>
        <dbReference type="ChEBI" id="CHEBI:15377"/>
        <dbReference type="ChEBI" id="CHEBI:15378"/>
        <dbReference type="ChEBI" id="CHEBI:57865"/>
        <dbReference type="ChEBI" id="CHEBI:57957"/>
        <dbReference type="ChEBI" id="CHEBI:78847"/>
        <dbReference type="EC" id="3.6.1.54"/>
    </reaction>
</comment>
<comment type="caution">
    <text evidence="12">The sequence shown here is derived from an EMBL/GenBank/DDBJ whole genome shotgun (WGS) entry which is preliminary data.</text>
</comment>
<feature type="binding site" evidence="10">
    <location>
        <position position="58"/>
    </location>
    <ligand>
        <name>Mn(2+)</name>
        <dbReference type="ChEBI" id="CHEBI:29035"/>
        <label>2</label>
    </ligand>
</feature>
<feature type="binding site" evidence="10">
    <location>
        <position position="140"/>
    </location>
    <ligand>
        <name>substrate</name>
    </ligand>
</feature>
<feature type="binding site" evidence="10">
    <location>
        <position position="212"/>
    </location>
    <ligand>
        <name>Mn(2+)</name>
        <dbReference type="ChEBI" id="CHEBI:29035"/>
        <label>2</label>
    </ligand>
</feature>
<comment type="similarity">
    <text evidence="10">Belongs to the LpxH family.</text>
</comment>
<evidence type="ECO:0000256" key="9">
    <source>
        <dbReference type="ARBA" id="ARBA00023211"/>
    </source>
</evidence>
<dbReference type="NCBIfam" id="NF003743">
    <property type="entry name" value="PRK05340.1"/>
    <property type="match status" value="1"/>
</dbReference>
<feature type="binding site" evidence="10">
    <location>
        <position position="97"/>
    </location>
    <ligand>
        <name>Mn(2+)</name>
        <dbReference type="ChEBI" id="CHEBI:29035"/>
        <label>2</label>
    </ligand>
</feature>
<feature type="domain" description="Calcineurin-like phosphoesterase" evidence="11">
    <location>
        <begin position="21"/>
        <end position="216"/>
    </location>
</feature>
<dbReference type="GO" id="GO:0008758">
    <property type="term" value="F:UDP-2,3-diacylglucosamine hydrolase activity"/>
    <property type="evidence" value="ECO:0007669"/>
    <property type="project" value="UniProtKB-UniRule"/>
</dbReference>
<dbReference type="PANTHER" id="PTHR34990:SF1">
    <property type="entry name" value="UDP-2,3-DIACYLGLUCOSAMINE HYDROLASE"/>
    <property type="match status" value="1"/>
</dbReference>
<evidence type="ECO:0000256" key="6">
    <source>
        <dbReference type="ARBA" id="ARBA00022801"/>
    </source>
</evidence>
<evidence type="ECO:0000256" key="2">
    <source>
        <dbReference type="ARBA" id="ARBA00022516"/>
    </source>
</evidence>
<evidence type="ECO:0000256" key="4">
    <source>
        <dbReference type="ARBA" id="ARBA00022556"/>
    </source>
</evidence>
<keyword evidence="1 10" id="KW-1003">Cell membrane</keyword>
<evidence type="ECO:0000256" key="8">
    <source>
        <dbReference type="ARBA" id="ARBA00023136"/>
    </source>
</evidence>
<keyword evidence="13" id="KW-1185">Reference proteome</keyword>
<dbReference type="InterPro" id="IPR029052">
    <property type="entry name" value="Metallo-depent_PP-like"/>
</dbReference>
<feature type="binding site" evidence="10">
    <location>
        <position position="29"/>
    </location>
    <ligand>
        <name>Mn(2+)</name>
        <dbReference type="ChEBI" id="CHEBI:29035"/>
        <label>1</label>
    </ligand>
</feature>
<keyword evidence="7 10" id="KW-0443">Lipid metabolism</keyword>
<evidence type="ECO:0000256" key="3">
    <source>
        <dbReference type="ARBA" id="ARBA00022519"/>
    </source>
</evidence>
<comment type="caution">
    <text evidence="10">Lacks conserved residue(s) required for the propagation of feature annotation.</text>
</comment>
<keyword evidence="6 10" id="KW-0378">Hydrolase</keyword>
<dbReference type="EMBL" id="JAEDAO010000001">
    <property type="protein sequence ID" value="MBK0392954.1"/>
    <property type="molecule type" value="Genomic_DNA"/>
</dbReference>
<dbReference type="NCBIfam" id="TIGR01854">
    <property type="entry name" value="lipid_A_lpxH"/>
    <property type="match status" value="1"/>
</dbReference>
<evidence type="ECO:0000256" key="1">
    <source>
        <dbReference type="ARBA" id="ARBA00022475"/>
    </source>
</evidence>
<evidence type="ECO:0000256" key="10">
    <source>
        <dbReference type="HAMAP-Rule" id="MF_00575"/>
    </source>
</evidence>
<feature type="binding site" evidence="10">
    <location>
        <position position="27"/>
    </location>
    <ligand>
        <name>Mn(2+)</name>
        <dbReference type="ChEBI" id="CHEBI:29035"/>
        <label>1</label>
    </ligand>
</feature>
<name>A0A934Q283_9BURK</name>
<evidence type="ECO:0000256" key="7">
    <source>
        <dbReference type="ARBA" id="ARBA00023098"/>
    </source>
</evidence>
<feature type="binding site" evidence="10">
    <location>
        <begin position="97"/>
        <end position="98"/>
    </location>
    <ligand>
        <name>substrate</name>
    </ligand>
</feature>
<dbReference type="GO" id="GO:0030145">
    <property type="term" value="F:manganese ion binding"/>
    <property type="evidence" value="ECO:0007669"/>
    <property type="project" value="UniProtKB-UniRule"/>
</dbReference>
<sequence>MKPAVAPPPIATLDAPAAWRRVALISDLHLQASEPATLAAWRRFMAQPEADAVFILGDLFEAWPGDDWTAQPGFAADCAQVLREAAASRPVFLLHGNRDFLVGDAFARETGVQLLQDPTMFAFAGRRWLLTHGDALCLDDVEYLRFREQVRDSQWQAQFLAQPLARRLAIAQSLRTQSEARKRSGVPYADVDTPEALAWLRAAQADTLVHGHTHKPGDHALDAEHARIVLSDWDLDASPPRGEVLLLSAQGAQRVPVRA</sequence>
<dbReference type="GO" id="GO:0009245">
    <property type="term" value="P:lipid A biosynthetic process"/>
    <property type="evidence" value="ECO:0007669"/>
    <property type="project" value="UniProtKB-UniRule"/>
</dbReference>
<keyword evidence="4 10" id="KW-0441">Lipid A biosynthesis</keyword>
<feature type="binding site" evidence="10">
    <location>
        <position position="214"/>
    </location>
    <ligand>
        <name>Mn(2+)</name>
        <dbReference type="ChEBI" id="CHEBI:29035"/>
        <label>1</label>
    </ligand>
</feature>
<feature type="binding site" evidence="10">
    <location>
        <position position="182"/>
    </location>
    <ligand>
        <name>substrate</name>
    </ligand>
</feature>
<reference evidence="12" key="1">
    <citation type="submission" date="2020-12" db="EMBL/GenBank/DDBJ databases">
        <title>Ramlibacter sp. nov., isolated from a freshwater alga, Cryptomonas.</title>
        <authorList>
            <person name="Kim H.M."/>
            <person name="Jeon C.O."/>
        </authorList>
    </citation>
    <scope>NUCLEOTIDE SEQUENCE</scope>
    <source>
        <strain evidence="12">CrO1</strain>
    </source>
</reference>
<dbReference type="HAMAP" id="MF_00575">
    <property type="entry name" value="LpxH"/>
    <property type="match status" value="1"/>
</dbReference>
<dbReference type="InterPro" id="IPR043461">
    <property type="entry name" value="LpxH-like"/>
</dbReference>
<organism evidence="12 13">
    <name type="scientific">Ramlibacter algicola</name>
    <dbReference type="NCBI Taxonomy" id="2795217"/>
    <lineage>
        <taxon>Bacteria</taxon>
        <taxon>Pseudomonadati</taxon>
        <taxon>Pseudomonadota</taxon>
        <taxon>Betaproteobacteria</taxon>
        <taxon>Burkholderiales</taxon>
        <taxon>Comamonadaceae</taxon>
        <taxon>Ramlibacter</taxon>
    </lineage>
</organism>
<dbReference type="InterPro" id="IPR004843">
    <property type="entry name" value="Calcineurin-like_PHP"/>
</dbReference>
<gene>
    <name evidence="10" type="primary">lpxH</name>
    <name evidence="12" type="ORF">I8E28_10145</name>
</gene>
<feature type="binding site" evidence="10">
    <location>
        <position position="132"/>
    </location>
    <ligand>
        <name>Mn(2+)</name>
        <dbReference type="ChEBI" id="CHEBI:29035"/>
        <label>2</label>
    </ligand>
</feature>
<evidence type="ECO:0000313" key="12">
    <source>
        <dbReference type="EMBL" id="MBK0392954.1"/>
    </source>
</evidence>
<comment type="subcellular location">
    <subcellularLocation>
        <location evidence="10">Cell inner membrane</location>
        <topology evidence="10">Peripheral membrane protein</topology>
        <orientation evidence="10">Cytoplasmic side</orientation>
    </subcellularLocation>
</comment>
<accession>A0A934Q283</accession>
<keyword evidence="2 10" id="KW-0444">Lipid biosynthesis</keyword>
<comment type="function">
    <text evidence="10">Hydrolyzes the pyrophosphate bond of UDP-2,3-diacylglucosamine to yield 2,3-diacylglucosamine 1-phosphate (lipid X) and UMP by catalyzing the attack of water at the alpha-P atom. Involved in the biosynthesis of lipid A, a phosphorylated glycolipid that anchors the lipopolysaccharide to the outer membrane of the cell.</text>
</comment>
<comment type="pathway">
    <text evidence="10">Glycolipid biosynthesis; lipid IV(A) biosynthesis; lipid IV(A) from (3R)-3-hydroxytetradecanoyl-[acyl-carrier-protein] and UDP-N-acetyl-alpha-D-glucosamine: step 4/6.</text>
</comment>
<dbReference type="Gene3D" id="3.60.21.10">
    <property type="match status" value="1"/>
</dbReference>
<feature type="binding site" evidence="10">
    <location>
        <position position="212"/>
    </location>
    <ligand>
        <name>substrate</name>
    </ligand>
</feature>
<feature type="binding site" evidence="10">
    <location>
        <position position="58"/>
    </location>
    <ligand>
        <name>Mn(2+)</name>
        <dbReference type="ChEBI" id="CHEBI:29035"/>
        <label>1</label>
    </ligand>
</feature>
<dbReference type="InterPro" id="IPR010138">
    <property type="entry name" value="UDP-diacylglucosamine_Hdrlase"/>
</dbReference>
<dbReference type="CDD" id="cd07398">
    <property type="entry name" value="MPP_YbbF-LpxH"/>
    <property type="match status" value="1"/>
</dbReference>